<dbReference type="GO" id="GO:0004673">
    <property type="term" value="F:protein histidine kinase activity"/>
    <property type="evidence" value="ECO:0007669"/>
    <property type="project" value="UniProtKB-EC"/>
</dbReference>
<dbReference type="PANTHER" id="PTHR41523">
    <property type="entry name" value="TWO-COMPONENT SYSTEM SENSOR PROTEIN"/>
    <property type="match status" value="1"/>
</dbReference>
<gene>
    <name evidence="9" type="ORF">SAMN05428963_110134</name>
</gene>
<sequence>MTEASAALVDWPPGDSGTAKFLRNHDWSQTSLGSVETWSLALRTAVEIMLATRQPACVAWGSDRLLLYNDALAVLLGERHPAALGRPLADAWNDARQAYRPIIEAVLNGRSQQTADLPLGLMPESGAFARSGWTWTPLRNEAGVVAGFHCTANAATTDFADGALFGAARERSEERERRLMLELQHRTRNMLAVIRSIVRRSAETAASPEDYATHLEGRIDAFARVQSAAARDPLGGVDLGSLLADELLAAAAREGDQVTIEGPPITLRAKSAETLGLAIHELTTNAIKFGALGAPRGHIAIRWSVGGEAPLRRLVLEWKESGVRGPPPREPREGFGTELLDRTLDYQLGAKVERRFEPNGLRCRIEMPLTERIIAENR</sequence>
<evidence type="ECO:0000256" key="5">
    <source>
        <dbReference type="ARBA" id="ARBA00022741"/>
    </source>
</evidence>
<reference evidence="10" key="1">
    <citation type="submission" date="2017-02" db="EMBL/GenBank/DDBJ databases">
        <authorList>
            <person name="Varghese N."/>
            <person name="Submissions S."/>
        </authorList>
    </citation>
    <scope>NUCLEOTIDE SEQUENCE [LARGE SCALE GENOMIC DNA]</scope>
    <source>
        <strain evidence="10">USBA 369</strain>
    </source>
</reference>
<feature type="domain" description="Signal transduction histidine kinase HWE region" evidence="8">
    <location>
        <begin position="182"/>
        <end position="264"/>
    </location>
</feature>
<dbReference type="EC" id="2.7.13.3" evidence="2"/>
<dbReference type="SUPFAM" id="SSF55874">
    <property type="entry name" value="ATPase domain of HSP90 chaperone/DNA topoisomerase II/histidine kinase"/>
    <property type="match status" value="1"/>
</dbReference>
<proteinExistence type="predicted"/>
<keyword evidence="4" id="KW-0808">Transferase</keyword>
<dbReference type="STRING" id="1365950.SAMN05428963_110134"/>
<evidence type="ECO:0000256" key="6">
    <source>
        <dbReference type="ARBA" id="ARBA00022777"/>
    </source>
</evidence>
<dbReference type="Gene3D" id="3.30.565.10">
    <property type="entry name" value="Histidine kinase-like ATPase, C-terminal domain"/>
    <property type="match status" value="1"/>
</dbReference>
<keyword evidence="5" id="KW-0547">Nucleotide-binding</keyword>
<dbReference type="SMART" id="SM00911">
    <property type="entry name" value="HWE_HK"/>
    <property type="match status" value="1"/>
</dbReference>
<name>A0A1T4SEZ5_9HYPH</name>
<dbReference type="Gene3D" id="3.30.450.20">
    <property type="entry name" value="PAS domain"/>
    <property type="match status" value="1"/>
</dbReference>
<dbReference type="AlphaFoldDB" id="A0A1T4SEZ5"/>
<dbReference type="GO" id="GO:0005524">
    <property type="term" value="F:ATP binding"/>
    <property type="evidence" value="ECO:0007669"/>
    <property type="project" value="UniProtKB-KW"/>
</dbReference>
<evidence type="ECO:0000256" key="7">
    <source>
        <dbReference type="ARBA" id="ARBA00022840"/>
    </source>
</evidence>
<dbReference type="InterPro" id="IPR013656">
    <property type="entry name" value="PAS_4"/>
</dbReference>
<dbReference type="PANTHER" id="PTHR41523:SF8">
    <property type="entry name" value="ETHYLENE RESPONSE SENSOR PROTEIN"/>
    <property type="match status" value="1"/>
</dbReference>
<accession>A0A1T4SEZ5</accession>
<evidence type="ECO:0000313" key="10">
    <source>
        <dbReference type="Proteomes" id="UP000190135"/>
    </source>
</evidence>
<comment type="catalytic activity">
    <reaction evidence="1">
        <text>ATP + protein L-histidine = ADP + protein N-phospho-L-histidine.</text>
        <dbReference type="EC" id="2.7.13.3"/>
    </reaction>
</comment>
<protein>
    <recommendedName>
        <fullName evidence="2">histidine kinase</fullName>
        <ecNumber evidence="2">2.7.13.3</ecNumber>
    </recommendedName>
</protein>
<dbReference type="EMBL" id="FUXL01000010">
    <property type="protein sequence ID" value="SKA26900.1"/>
    <property type="molecule type" value="Genomic_DNA"/>
</dbReference>
<keyword evidence="3" id="KW-0597">Phosphoprotein</keyword>
<evidence type="ECO:0000256" key="3">
    <source>
        <dbReference type="ARBA" id="ARBA00022553"/>
    </source>
</evidence>
<dbReference type="SUPFAM" id="SSF55785">
    <property type="entry name" value="PYP-like sensor domain (PAS domain)"/>
    <property type="match status" value="1"/>
</dbReference>
<organism evidence="9 10">
    <name type="scientific">Consotaella salsifontis</name>
    <dbReference type="NCBI Taxonomy" id="1365950"/>
    <lineage>
        <taxon>Bacteria</taxon>
        <taxon>Pseudomonadati</taxon>
        <taxon>Pseudomonadota</taxon>
        <taxon>Alphaproteobacteria</taxon>
        <taxon>Hyphomicrobiales</taxon>
        <taxon>Aurantimonadaceae</taxon>
        <taxon>Consotaella</taxon>
    </lineage>
</organism>
<dbReference type="Pfam" id="PF08448">
    <property type="entry name" value="PAS_4"/>
    <property type="match status" value="1"/>
</dbReference>
<keyword evidence="10" id="KW-1185">Reference proteome</keyword>
<evidence type="ECO:0000313" key="9">
    <source>
        <dbReference type="EMBL" id="SKA26900.1"/>
    </source>
</evidence>
<keyword evidence="6 9" id="KW-0418">Kinase</keyword>
<evidence type="ECO:0000256" key="1">
    <source>
        <dbReference type="ARBA" id="ARBA00000085"/>
    </source>
</evidence>
<evidence type="ECO:0000259" key="8">
    <source>
        <dbReference type="SMART" id="SM00911"/>
    </source>
</evidence>
<keyword evidence="7" id="KW-0067">ATP-binding</keyword>
<evidence type="ECO:0000256" key="2">
    <source>
        <dbReference type="ARBA" id="ARBA00012438"/>
    </source>
</evidence>
<dbReference type="Proteomes" id="UP000190135">
    <property type="component" value="Unassembled WGS sequence"/>
</dbReference>
<dbReference type="Pfam" id="PF07536">
    <property type="entry name" value="HWE_HK"/>
    <property type="match status" value="1"/>
</dbReference>
<dbReference type="RefSeq" id="WP_165690873.1">
    <property type="nucleotide sequence ID" value="NZ_FUXL01000010.1"/>
</dbReference>
<dbReference type="InterPro" id="IPR011102">
    <property type="entry name" value="Sig_transdc_His_kinase_HWE"/>
</dbReference>
<dbReference type="InterPro" id="IPR035965">
    <property type="entry name" value="PAS-like_dom_sf"/>
</dbReference>
<evidence type="ECO:0000256" key="4">
    <source>
        <dbReference type="ARBA" id="ARBA00022679"/>
    </source>
</evidence>
<dbReference type="InterPro" id="IPR036890">
    <property type="entry name" value="HATPase_C_sf"/>
</dbReference>